<dbReference type="STRING" id="697281.Mahau_1484"/>
<dbReference type="NCBIfam" id="TIGR02764">
    <property type="entry name" value="spore_ybaN_pdaB"/>
    <property type="match status" value="1"/>
</dbReference>
<dbReference type="EMBL" id="CP002360">
    <property type="protein sequence ID" value="AEE96675.1"/>
    <property type="molecule type" value="Genomic_DNA"/>
</dbReference>
<feature type="domain" description="NodB homology" evidence="1">
    <location>
        <begin position="56"/>
        <end position="233"/>
    </location>
</feature>
<evidence type="ECO:0000259" key="1">
    <source>
        <dbReference type="PROSITE" id="PS51677"/>
    </source>
</evidence>
<reference evidence="3" key="1">
    <citation type="submission" date="2010-11" db="EMBL/GenBank/DDBJ databases">
        <title>The complete genome of Mahella australiensis DSM 15567.</title>
        <authorList>
            <consortium name="US DOE Joint Genome Institute (JGI-PGF)"/>
            <person name="Lucas S."/>
            <person name="Copeland A."/>
            <person name="Lapidus A."/>
            <person name="Bruce D."/>
            <person name="Goodwin L."/>
            <person name="Pitluck S."/>
            <person name="Kyrpides N."/>
            <person name="Mavromatis K."/>
            <person name="Pagani I."/>
            <person name="Ivanova N."/>
            <person name="Teshima H."/>
            <person name="Brettin T."/>
            <person name="Detter J.C."/>
            <person name="Han C."/>
            <person name="Tapia R."/>
            <person name="Land M."/>
            <person name="Hauser L."/>
            <person name="Markowitz V."/>
            <person name="Cheng J.-F."/>
            <person name="Hugenholtz P."/>
            <person name="Woyke T."/>
            <person name="Wu D."/>
            <person name="Spring S."/>
            <person name="Pukall R."/>
            <person name="Steenblock K."/>
            <person name="Schneider S."/>
            <person name="Klenk H.-P."/>
            <person name="Eisen J.A."/>
        </authorList>
    </citation>
    <scope>NUCLEOTIDE SEQUENCE [LARGE SCALE GENOMIC DNA]</scope>
    <source>
        <strain evidence="3">DSM 15567 / CIP 107919 / 50-1 BON</strain>
    </source>
</reference>
<dbReference type="GO" id="GO:0005975">
    <property type="term" value="P:carbohydrate metabolic process"/>
    <property type="evidence" value="ECO:0007669"/>
    <property type="project" value="InterPro"/>
</dbReference>
<dbReference type="InterPro" id="IPR002509">
    <property type="entry name" value="NODB_dom"/>
</dbReference>
<evidence type="ECO:0000313" key="3">
    <source>
        <dbReference type="Proteomes" id="UP000008457"/>
    </source>
</evidence>
<proteinExistence type="predicted"/>
<dbReference type="PANTHER" id="PTHR10587:SF128">
    <property type="entry name" value="POLYSACCHARIDE DEACETYLASE PDAB-RELATED"/>
    <property type="match status" value="1"/>
</dbReference>
<dbReference type="PANTHER" id="PTHR10587">
    <property type="entry name" value="GLYCOSYL TRANSFERASE-RELATED"/>
    <property type="match status" value="1"/>
</dbReference>
<dbReference type="InterPro" id="IPR014132">
    <property type="entry name" value="PdaB-like"/>
</dbReference>
<dbReference type="OrthoDB" id="9806342at2"/>
<dbReference type="SUPFAM" id="SSF88713">
    <property type="entry name" value="Glycoside hydrolase/deacetylase"/>
    <property type="match status" value="1"/>
</dbReference>
<dbReference type="Proteomes" id="UP000008457">
    <property type="component" value="Chromosome"/>
</dbReference>
<dbReference type="eggNOG" id="COG0726">
    <property type="taxonomic scope" value="Bacteria"/>
</dbReference>
<dbReference type="Gene3D" id="3.20.20.370">
    <property type="entry name" value="Glycoside hydrolase/deacetylase"/>
    <property type="match status" value="1"/>
</dbReference>
<organism evidence="2 3">
    <name type="scientific">Mahella australiensis (strain DSM 15567 / CIP 107919 / 50-1 BON)</name>
    <dbReference type="NCBI Taxonomy" id="697281"/>
    <lineage>
        <taxon>Bacteria</taxon>
        <taxon>Bacillati</taxon>
        <taxon>Bacillota</taxon>
        <taxon>Clostridia</taxon>
        <taxon>Thermoanaerobacterales</taxon>
        <taxon>Thermoanaerobacterales Family IV. Incertae Sedis</taxon>
        <taxon>Mahella</taxon>
    </lineage>
</organism>
<protein>
    <submittedName>
        <fullName evidence="2">Polysaccharide deacetylase</fullName>
    </submittedName>
</protein>
<dbReference type="CDD" id="cd10917">
    <property type="entry name" value="CE4_NodB_like_6s_7s"/>
    <property type="match status" value="1"/>
</dbReference>
<name>F3ZYD3_MAHA5</name>
<dbReference type="HOGENOM" id="CLU_021264_0_2_9"/>
<dbReference type="GO" id="GO:0016020">
    <property type="term" value="C:membrane"/>
    <property type="evidence" value="ECO:0007669"/>
    <property type="project" value="TreeGrafter"/>
</dbReference>
<gene>
    <name evidence="2" type="ordered locus">Mahau_1484</name>
</gene>
<dbReference type="PROSITE" id="PS51677">
    <property type="entry name" value="NODB"/>
    <property type="match status" value="1"/>
</dbReference>
<dbReference type="Pfam" id="PF01522">
    <property type="entry name" value="Polysacc_deac_1"/>
    <property type="match status" value="1"/>
</dbReference>
<sequence length="260" mass="29591">MKIIIIKRQVLIQIAIILVLIAVTLLILHQTGTIALSVFFAPNKELPIYSVDVPDKRIAISFDASWGAEQTDQLLKVLKERNIKTTFFLVGIWIDKYPDKVKAIANEGHEIGNHSNTHPHMNKLSEQQIRDELDKVSQKIEALTGKKTTLFRPPFGEYNDKVVRTARAAGYEVIQWDVDSLDWKNYGVEDEVDRVLKKVRNGSIVLFHNDAEYTPQALPIILDKLIQDGYKIVPVSELIYPPPYYIDHTGRQFKSGGTDK</sequence>
<keyword evidence="3" id="KW-1185">Reference proteome</keyword>
<dbReference type="AlphaFoldDB" id="F3ZYD3"/>
<dbReference type="RefSeq" id="WP_013781104.1">
    <property type="nucleotide sequence ID" value="NC_015520.1"/>
</dbReference>
<dbReference type="KEGG" id="mas:Mahau_1484"/>
<accession>F3ZYD3</accession>
<dbReference type="InterPro" id="IPR011330">
    <property type="entry name" value="Glyco_hydro/deAcase_b/a-brl"/>
</dbReference>
<dbReference type="InterPro" id="IPR050248">
    <property type="entry name" value="Polysacc_deacetylase_ArnD"/>
</dbReference>
<evidence type="ECO:0000313" key="2">
    <source>
        <dbReference type="EMBL" id="AEE96675.1"/>
    </source>
</evidence>
<dbReference type="GO" id="GO:0016810">
    <property type="term" value="F:hydrolase activity, acting on carbon-nitrogen (but not peptide) bonds"/>
    <property type="evidence" value="ECO:0007669"/>
    <property type="project" value="InterPro"/>
</dbReference>
<reference evidence="2 3" key="2">
    <citation type="journal article" date="2011" name="Stand. Genomic Sci.">
        <title>Complete genome sequence of Mahella australiensis type strain (50-1 BON).</title>
        <authorList>
            <person name="Sikorski J."/>
            <person name="Teshima H."/>
            <person name="Nolan M."/>
            <person name="Lucas S."/>
            <person name="Hammon N."/>
            <person name="Deshpande S."/>
            <person name="Cheng J.F."/>
            <person name="Pitluck S."/>
            <person name="Liolios K."/>
            <person name="Pagani I."/>
            <person name="Ivanova N."/>
            <person name="Huntemann M."/>
            <person name="Mavromatis K."/>
            <person name="Ovchinikova G."/>
            <person name="Pati A."/>
            <person name="Tapia R."/>
            <person name="Han C."/>
            <person name="Goodwin L."/>
            <person name="Chen A."/>
            <person name="Palaniappan K."/>
            <person name="Land M."/>
            <person name="Hauser L."/>
            <person name="Ngatchou-Djao O.D."/>
            <person name="Rohde M."/>
            <person name="Pukall R."/>
            <person name="Spring S."/>
            <person name="Abt B."/>
            <person name="Goker M."/>
            <person name="Detter J.C."/>
            <person name="Woyke T."/>
            <person name="Bristow J."/>
            <person name="Markowitz V."/>
            <person name="Hugenholtz P."/>
            <person name="Eisen J.A."/>
            <person name="Kyrpides N.C."/>
            <person name="Klenk H.P."/>
            <person name="Lapidus A."/>
        </authorList>
    </citation>
    <scope>NUCLEOTIDE SEQUENCE [LARGE SCALE GENOMIC DNA]</scope>
    <source>
        <strain evidence="3">DSM 15567 / CIP 107919 / 50-1 BON</strain>
    </source>
</reference>